<feature type="compositionally biased region" description="Polar residues" evidence="8">
    <location>
        <begin position="292"/>
        <end position="303"/>
    </location>
</feature>
<sequence length="318" mass="36170">MSGKTIEEPKTVQWPLFTIFSPTKIIIFLWNTFNRLTFIFIAFLLICWSSMFIYLTFYFLYIPKISHTRNINFQFDSRCQDDCLNPYAEVALHDFKTPSIFARGQSYQFTVDMNVPESDVNWSQGMFMVRLKLMDEKEQVLLNTASPSILYYKSPILRIINIICYWPWLVTGFTGESQHLTVPLTNEYSDSLQPGHGSASKAMIYLEARQIQIYSAVLNIKANLKGLRYMMVNWPITSALFGTFSIGSFLSIITLLSVYRALSNQGNDIIADDQRQQPSLHIKGNELPDPNSGLSGNIDSEASSKLGEDDGPDSTNPI</sequence>
<keyword evidence="7 9" id="KW-0472">Membrane</keyword>
<accession>T1JQU9</accession>
<reference evidence="10" key="2">
    <citation type="submission" date="2015-06" db="UniProtKB">
        <authorList>
            <consortium name="EnsemblMetazoa"/>
        </authorList>
    </citation>
    <scope>IDENTIFICATION</scope>
</reference>
<dbReference type="OrthoDB" id="3990054at2759"/>
<evidence type="ECO:0000313" key="10">
    <source>
        <dbReference type="EnsemblMetazoa" id="tetur01g04540.1"/>
    </source>
</evidence>
<dbReference type="Pfam" id="PF06775">
    <property type="entry name" value="Seipin"/>
    <property type="match status" value="1"/>
</dbReference>
<dbReference type="HOGENOM" id="CLU_875289_0_0_1"/>
<dbReference type="Proteomes" id="UP000015104">
    <property type="component" value="Unassembled WGS sequence"/>
</dbReference>
<organism evidence="10 11">
    <name type="scientific">Tetranychus urticae</name>
    <name type="common">Two-spotted spider mite</name>
    <dbReference type="NCBI Taxonomy" id="32264"/>
    <lineage>
        <taxon>Eukaryota</taxon>
        <taxon>Metazoa</taxon>
        <taxon>Ecdysozoa</taxon>
        <taxon>Arthropoda</taxon>
        <taxon>Chelicerata</taxon>
        <taxon>Arachnida</taxon>
        <taxon>Acari</taxon>
        <taxon>Acariformes</taxon>
        <taxon>Trombidiformes</taxon>
        <taxon>Prostigmata</taxon>
        <taxon>Eleutherengona</taxon>
        <taxon>Raphignathae</taxon>
        <taxon>Tetranychoidea</taxon>
        <taxon>Tetranychidae</taxon>
        <taxon>Tetranychus</taxon>
    </lineage>
</organism>
<evidence type="ECO:0000256" key="5">
    <source>
        <dbReference type="ARBA" id="ARBA00022989"/>
    </source>
</evidence>
<dbReference type="PANTHER" id="PTHR21212">
    <property type="entry name" value="BERNARDINELLI-SEIP CONGENITAL LIPODYSTROPHY 2 HOMOLOG BSCL2 PROTEIN"/>
    <property type="match status" value="1"/>
</dbReference>
<comment type="subcellular location">
    <subcellularLocation>
        <location evidence="1">Endoplasmic reticulum membrane</location>
        <topology evidence="1">Multi-pass membrane protein</topology>
    </subcellularLocation>
</comment>
<dbReference type="KEGG" id="tut:107367735"/>
<evidence type="ECO:0000256" key="6">
    <source>
        <dbReference type="ARBA" id="ARBA00023098"/>
    </source>
</evidence>
<protein>
    <recommendedName>
        <fullName evidence="2">Seipin</fullName>
    </recommendedName>
</protein>
<feature type="transmembrane region" description="Helical" evidence="9">
    <location>
        <begin position="36"/>
        <end position="61"/>
    </location>
</feature>
<dbReference type="GO" id="GO:0140042">
    <property type="term" value="P:lipid droplet formation"/>
    <property type="evidence" value="ECO:0007669"/>
    <property type="project" value="UniProtKB-ARBA"/>
</dbReference>
<dbReference type="STRING" id="32264.T1JQU9"/>
<dbReference type="AlphaFoldDB" id="T1JQU9"/>
<keyword evidence="4" id="KW-0256">Endoplasmic reticulum</keyword>
<name>T1JQU9_TETUR</name>
<dbReference type="eggNOG" id="KOG4200">
    <property type="taxonomic scope" value="Eukaryota"/>
</dbReference>
<evidence type="ECO:0000256" key="4">
    <source>
        <dbReference type="ARBA" id="ARBA00022824"/>
    </source>
</evidence>
<evidence type="ECO:0000256" key="1">
    <source>
        <dbReference type="ARBA" id="ARBA00004477"/>
    </source>
</evidence>
<evidence type="ECO:0000256" key="9">
    <source>
        <dbReference type="SAM" id="Phobius"/>
    </source>
</evidence>
<reference evidence="11" key="1">
    <citation type="submission" date="2011-08" db="EMBL/GenBank/DDBJ databases">
        <authorList>
            <person name="Rombauts S."/>
        </authorList>
    </citation>
    <scope>NUCLEOTIDE SEQUENCE</scope>
    <source>
        <strain evidence="11">London</strain>
    </source>
</reference>
<feature type="region of interest" description="Disordered" evidence="8">
    <location>
        <begin position="277"/>
        <end position="318"/>
    </location>
</feature>
<dbReference type="EMBL" id="CAEY01000441">
    <property type="status" value="NOT_ANNOTATED_CDS"/>
    <property type="molecule type" value="Genomic_DNA"/>
</dbReference>
<dbReference type="InterPro" id="IPR009617">
    <property type="entry name" value="Seipin"/>
</dbReference>
<dbReference type="GO" id="GO:0006629">
    <property type="term" value="P:lipid metabolic process"/>
    <property type="evidence" value="ECO:0007669"/>
    <property type="project" value="UniProtKB-KW"/>
</dbReference>
<dbReference type="EnsemblMetazoa" id="tetur01g04540.1">
    <property type="protein sequence ID" value="tetur01g04540.1"/>
    <property type="gene ID" value="tetur01g04540"/>
</dbReference>
<dbReference type="CDD" id="cd23995">
    <property type="entry name" value="Seipin_BSCL2_like"/>
    <property type="match status" value="1"/>
</dbReference>
<keyword evidence="3 9" id="KW-0812">Transmembrane</keyword>
<dbReference type="OMA" id="IFLLSWY"/>
<evidence type="ECO:0000256" key="3">
    <source>
        <dbReference type="ARBA" id="ARBA00022692"/>
    </source>
</evidence>
<evidence type="ECO:0000313" key="11">
    <source>
        <dbReference type="Proteomes" id="UP000015104"/>
    </source>
</evidence>
<keyword evidence="6" id="KW-0443">Lipid metabolism</keyword>
<keyword evidence="5 9" id="KW-1133">Transmembrane helix</keyword>
<feature type="transmembrane region" description="Helical" evidence="9">
    <location>
        <begin position="12"/>
        <end position="30"/>
    </location>
</feature>
<proteinExistence type="predicted"/>
<dbReference type="GO" id="GO:0005789">
    <property type="term" value="C:endoplasmic reticulum membrane"/>
    <property type="evidence" value="ECO:0007669"/>
    <property type="project" value="UniProtKB-SubCell"/>
</dbReference>
<keyword evidence="11" id="KW-1185">Reference proteome</keyword>
<dbReference type="PANTHER" id="PTHR21212:SF0">
    <property type="entry name" value="SEIPIN"/>
    <property type="match status" value="1"/>
</dbReference>
<evidence type="ECO:0000256" key="7">
    <source>
        <dbReference type="ARBA" id="ARBA00023136"/>
    </source>
</evidence>
<feature type="transmembrane region" description="Helical" evidence="9">
    <location>
        <begin position="234"/>
        <end position="259"/>
    </location>
</feature>
<evidence type="ECO:0000256" key="8">
    <source>
        <dbReference type="SAM" id="MobiDB-lite"/>
    </source>
</evidence>
<evidence type="ECO:0000256" key="2">
    <source>
        <dbReference type="ARBA" id="ARBA00022064"/>
    </source>
</evidence>
<gene>
    <name evidence="10" type="primary">107367735</name>
</gene>